<feature type="compositionally biased region" description="Basic residues" evidence="1">
    <location>
        <begin position="326"/>
        <end position="335"/>
    </location>
</feature>
<gene>
    <name evidence="2" type="ORF">ANN_19996</name>
</gene>
<evidence type="ECO:0000313" key="2">
    <source>
        <dbReference type="EMBL" id="KAJ4431399.1"/>
    </source>
</evidence>
<sequence length="342" mass="38355">MAGLCEGGNEPAGSLKAIYIQQLAMVRRYEKIPESRNYRNSAVLGKSDTSFKAVANLAVKFEIRNTSRTMDEIAASNNLVVICRAMHDGASKVSGCSGQHLWSVQFREIQPECIPELINSFLVAFRDGSSKATVTRLILNALVSVFEMFHTSPNTAGDHAHISVCMLKPEVNFNGRFSVFKKKFNDSTLSKRIIVVDHFENIACDHVLEANDVIICQYIVTDRLDTATCTHSLLSTDVHIRTDHVRYTLRYLHCFSVVFCPHPSDSALNGILIFSVDGIGDIEMIFDEMRPKIRYILPYICITVGENLGKNLTSNQPKGNQTHARTQLRIRRQAPQHRLDAK</sequence>
<accession>A0ABQ8SBE4</accession>
<feature type="compositionally biased region" description="Polar residues" evidence="1">
    <location>
        <begin position="312"/>
        <end position="325"/>
    </location>
</feature>
<comment type="caution">
    <text evidence="2">The sequence shown here is derived from an EMBL/GenBank/DDBJ whole genome shotgun (WGS) entry which is preliminary data.</text>
</comment>
<feature type="region of interest" description="Disordered" evidence="1">
    <location>
        <begin position="312"/>
        <end position="342"/>
    </location>
</feature>
<evidence type="ECO:0000313" key="3">
    <source>
        <dbReference type="Proteomes" id="UP001148838"/>
    </source>
</evidence>
<dbReference type="Proteomes" id="UP001148838">
    <property type="component" value="Unassembled WGS sequence"/>
</dbReference>
<dbReference type="EMBL" id="JAJSOF020000031">
    <property type="protein sequence ID" value="KAJ4431399.1"/>
    <property type="molecule type" value="Genomic_DNA"/>
</dbReference>
<organism evidence="2 3">
    <name type="scientific">Periplaneta americana</name>
    <name type="common">American cockroach</name>
    <name type="synonym">Blatta americana</name>
    <dbReference type="NCBI Taxonomy" id="6978"/>
    <lineage>
        <taxon>Eukaryota</taxon>
        <taxon>Metazoa</taxon>
        <taxon>Ecdysozoa</taxon>
        <taxon>Arthropoda</taxon>
        <taxon>Hexapoda</taxon>
        <taxon>Insecta</taxon>
        <taxon>Pterygota</taxon>
        <taxon>Neoptera</taxon>
        <taxon>Polyneoptera</taxon>
        <taxon>Dictyoptera</taxon>
        <taxon>Blattodea</taxon>
        <taxon>Blattoidea</taxon>
        <taxon>Blattidae</taxon>
        <taxon>Blattinae</taxon>
        <taxon>Periplaneta</taxon>
    </lineage>
</organism>
<protein>
    <submittedName>
        <fullName evidence="2">Uncharacterized protein</fullName>
    </submittedName>
</protein>
<keyword evidence="3" id="KW-1185">Reference proteome</keyword>
<evidence type="ECO:0000256" key="1">
    <source>
        <dbReference type="SAM" id="MobiDB-lite"/>
    </source>
</evidence>
<proteinExistence type="predicted"/>
<reference evidence="2 3" key="1">
    <citation type="journal article" date="2022" name="Allergy">
        <title>Genome assembly and annotation of Periplaneta americana reveal a comprehensive cockroach allergen profile.</title>
        <authorList>
            <person name="Wang L."/>
            <person name="Xiong Q."/>
            <person name="Saelim N."/>
            <person name="Wang L."/>
            <person name="Nong W."/>
            <person name="Wan A.T."/>
            <person name="Shi M."/>
            <person name="Liu X."/>
            <person name="Cao Q."/>
            <person name="Hui J.H.L."/>
            <person name="Sookrung N."/>
            <person name="Leung T.F."/>
            <person name="Tungtrongchitr A."/>
            <person name="Tsui S.K.W."/>
        </authorList>
    </citation>
    <scope>NUCLEOTIDE SEQUENCE [LARGE SCALE GENOMIC DNA]</scope>
    <source>
        <strain evidence="2">PWHHKU_190912</strain>
    </source>
</reference>
<name>A0ABQ8SBE4_PERAM</name>